<evidence type="ECO:0000259" key="1">
    <source>
        <dbReference type="SMART" id="SM00421"/>
    </source>
</evidence>
<evidence type="ECO:0000313" key="3">
    <source>
        <dbReference type="Proteomes" id="UP000029493"/>
    </source>
</evidence>
<dbReference type="InterPro" id="IPR000792">
    <property type="entry name" value="Tscrpt_reg_LuxR_C"/>
</dbReference>
<dbReference type="GO" id="GO:0003677">
    <property type="term" value="F:DNA binding"/>
    <property type="evidence" value="ECO:0007669"/>
    <property type="project" value="InterPro"/>
</dbReference>
<dbReference type="KEGG" id="psw:LK03_14980"/>
<protein>
    <recommendedName>
        <fullName evidence="1">HTH luxR-type domain-containing protein</fullName>
    </recommendedName>
</protein>
<dbReference type="InterPro" id="IPR016032">
    <property type="entry name" value="Sig_transdc_resp-reg_C-effctor"/>
</dbReference>
<accession>A0A089WV96</accession>
<dbReference type="Gene3D" id="1.10.10.10">
    <property type="entry name" value="Winged helix-like DNA-binding domain superfamily/Winged helix DNA-binding domain"/>
    <property type="match status" value="1"/>
</dbReference>
<sequence length="99" mass="10922">MKAQEKNLPRNNDTGTWESDGWIGCYGRGVTRRATQFLVLVAAGLNSKTIAQRFCMSHESVNQRLSDARFHLGAKTRAELVAKAMARGVIMPKEAEPCA</sequence>
<proteinExistence type="predicted"/>
<gene>
    <name evidence="2" type="ORF">LK03_14980</name>
</gene>
<dbReference type="SUPFAM" id="SSF46894">
    <property type="entry name" value="C-terminal effector domain of the bipartite response regulators"/>
    <property type="match status" value="1"/>
</dbReference>
<feature type="domain" description="HTH luxR-type" evidence="1">
    <location>
        <begin position="27"/>
        <end position="84"/>
    </location>
</feature>
<dbReference type="InterPro" id="IPR036388">
    <property type="entry name" value="WH-like_DNA-bd_sf"/>
</dbReference>
<dbReference type="Proteomes" id="UP000029493">
    <property type="component" value="Chromosome"/>
</dbReference>
<name>A0A089WV96_9PSED</name>
<dbReference type="RefSeq" id="WP_038413101.1">
    <property type="nucleotide sequence ID" value="NZ_CP009455.1"/>
</dbReference>
<dbReference type="STRING" id="157783.LK03_14980"/>
<dbReference type="SMART" id="SM00421">
    <property type="entry name" value="HTH_LUXR"/>
    <property type="match status" value="1"/>
</dbReference>
<reference evidence="2 3" key="1">
    <citation type="submission" date="2014-09" db="EMBL/GenBank/DDBJ databases">
        <authorList>
            <person name="Chan K.-G."/>
        </authorList>
    </citation>
    <scope>NUCLEOTIDE SEQUENCE [LARGE SCALE GENOMIC DNA]</scope>
    <source>
        <strain evidence="2 3">ND07</strain>
    </source>
</reference>
<dbReference type="AlphaFoldDB" id="A0A089WV96"/>
<evidence type="ECO:0000313" key="2">
    <source>
        <dbReference type="EMBL" id="AIR90507.1"/>
    </source>
</evidence>
<keyword evidence="3" id="KW-1185">Reference proteome</keyword>
<organism evidence="2 3">
    <name type="scientific">Pseudomonas cremoricolorata</name>
    <dbReference type="NCBI Taxonomy" id="157783"/>
    <lineage>
        <taxon>Bacteria</taxon>
        <taxon>Pseudomonadati</taxon>
        <taxon>Pseudomonadota</taxon>
        <taxon>Gammaproteobacteria</taxon>
        <taxon>Pseudomonadales</taxon>
        <taxon>Pseudomonadaceae</taxon>
        <taxon>Pseudomonas</taxon>
    </lineage>
</organism>
<dbReference type="EMBL" id="CP009455">
    <property type="protein sequence ID" value="AIR90507.1"/>
    <property type="molecule type" value="Genomic_DNA"/>
</dbReference>
<dbReference type="OrthoDB" id="344644at2"/>
<dbReference type="GO" id="GO:0006355">
    <property type="term" value="P:regulation of DNA-templated transcription"/>
    <property type="evidence" value="ECO:0007669"/>
    <property type="project" value="InterPro"/>
</dbReference>